<sequence length="259" mass="28248">MGEGGFQVWTRRFGEDAERRRDTAEPDWALGATLAPAVIRSLQRFQTGEDGDGAVLVRKSARAADPDYLAAVRLFVAEEQNHARLLALLLDSAGAPTIAGHWSDTVFVTVRNALGLRLELMTLMVAEVVALRYYRALRDGTDDALLADVAGRILADEERHVPFHTQRLREGFGHLPWLVRVPMGAGWWTLLLGAGCVVALDHGPALRHVGVGRRGFVSDVAGLFRPVVAEVLGSPTRRRRWPRGAGVARTGHKQGGSRA</sequence>
<dbReference type="InterPro" id="IPR012348">
    <property type="entry name" value="RNR-like"/>
</dbReference>
<dbReference type="SUPFAM" id="SSF47240">
    <property type="entry name" value="Ferritin-like"/>
    <property type="match status" value="1"/>
</dbReference>
<comment type="caution">
    <text evidence="2">The sequence shown here is derived from an EMBL/GenBank/DDBJ whole genome shotgun (WGS) entry which is preliminary data.</text>
</comment>
<evidence type="ECO:0000256" key="1">
    <source>
        <dbReference type="SAM" id="MobiDB-lite"/>
    </source>
</evidence>
<dbReference type="GO" id="GO:0016491">
    <property type="term" value="F:oxidoreductase activity"/>
    <property type="evidence" value="ECO:0007669"/>
    <property type="project" value="InterPro"/>
</dbReference>
<dbReference type="EMBL" id="JACHJT010000002">
    <property type="protein sequence ID" value="MBB4934948.1"/>
    <property type="molecule type" value="Genomic_DNA"/>
</dbReference>
<dbReference type="Gene3D" id="1.10.620.20">
    <property type="entry name" value="Ribonucleotide Reductase, subunit A"/>
    <property type="match status" value="1"/>
</dbReference>
<dbReference type="Proteomes" id="UP000523007">
    <property type="component" value="Unassembled WGS sequence"/>
</dbReference>
<evidence type="ECO:0000313" key="3">
    <source>
        <dbReference type="Proteomes" id="UP000523007"/>
    </source>
</evidence>
<evidence type="ECO:0008006" key="4">
    <source>
        <dbReference type="Google" id="ProtNLM"/>
    </source>
</evidence>
<keyword evidence="3" id="KW-1185">Reference proteome</keyword>
<feature type="region of interest" description="Disordered" evidence="1">
    <location>
        <begin position="240"/>
        <end position="259"/>
    </location>
</feature>
<name>A0A7W7W5Q1_9ACTN</name>
<dbReference type="RefSeq" id="WP_184584702.1">
    <property type="nucleotide sequence ID" value="NZ_JACHJT010000002.1"/>
</dbReference>
<protein>
    <recommendedName>
        <fullName evidence="4">Ferritin-like domain-containing protein</fullName>
    </recommendedName>
</protein>
<gene>
    <name evidence="2" type="ORF">F4561_005842</name>
</gene>
<accession>A0A7W7W5Q1</accession>
<dbReference type="CDD" id="cd00657">
    <property type="entry name" value="Ferritin_like"/>
    <property type="match status" value="1"/>
</dbReference>
<proteinExistence type="predicted"/>
<dbReference type="AlphaFoldDB" id="A0A7W7W5Q1"/>
<dbReference type="InterPro" id="IPR009078">
    <property type="entry name" value="Ferritin-like_SF"/>
</dbReference>
<reference evidence="2 3" key="1">
    <citation type="submission" date="2020-08" db="EMBL/GenBank/DDBJ databases">
        <title>Sequencing the genomes of 1000 actinobacteria strains.</title>
        <authorList>
            <person name="Klenk H.-P."/>
        </authorList>
    </citation>
    <scope>NUCLEOTIDE SEQUENCE [LARGE SCALE GENOMIC DNA]</scope>
    <source>
        <strain evidence="2 3">DSM 102030</strain>
    </source>
</reference>
<organism evidence="2 3">
    <name type="scientific">Lipingzhangella halophila</name>
    <dbReference type="NCBI Taxonomy" id="1783352"/>
    <lineage>
        <taxon>Bacteria</taxon>
        <taxon>Bacillati</taxon>
        <taxon>Actinomycetota</taxon>
        <taxon>Actinomycetes</taxon>
        <taxon>Streptosporangiales</taxon>
        <taxon>Nocardiopsidaceae</taxon>
        <taxon>Lipingzhangella</taxon>
    </lineage>
</organism>
<evidence type="ECO:0000313" key="2">
    <source>
        <dbReference type="EMBL" id="MBB4934948.1"/>
    </source>
</evidence>